<protein>
    <submittedName>
        <fullName evidence="2">Uncharacterized protein</fullName>
    </submittedName>
</protein>
<accession>A0A915D284</accession>
<evidence type="ECO:0000313" key="2">
    <source>
        <dbReference type="WBParaSite" id="jg14780"/>
    </source>
</evidence>
<name>A0A915D284_9BILA</name>
<dbReference type="WBParaSite" id="jg14780">
    <property type="protein sequence ID" value="jg14780"/>
    <property type="gene ID" value="jg14780"/>
</dbReference>
<proteinExistence type="predicted"/>
<reference evidence="2" key="1">
    <citation type="submission" date="2022-11" db="UniProtKB">
        <authorList>
            <consortium name="WormBaseParasite"/>
        </authorList>
    </citation>
    <scope>IDENTIFICATION</scope>
</reference>
<evidence type="ECO:0000313" key="1">
    <source>
        <dbReference type="Proteomes" id="UP000887574"/>
    </source>
</evidence>
<organism evidence="1 2">
    <name type="scientific">Ditylenchus dipsaci</name>
    <dbReference type="NCBI Taxonomy" id="166011"/>
    <lineage>
        <taxon>Eukaryota</taxon>
        <taxon>Metazoa</taxon>
        <taxon>Ecdysozoa</taxon>
        <taxon>Nematoda</taxon>
        <taxon>Chromadorea</taxon>
        <taxon>Rhabditida</taxon>
        <taxon>Tylenchina</taxon>
        <taxon>Tylenchomorpha</taxon>
        <taxon>Sphaerularioidea</taxon>
        <taxon>Anguinidae</taxon>
        <taxon>Anguininae</taxon>
        <taxon>Ditylenchus</taxon>
    </lineage>
</organism>
<dbReference type="AlphaFoldDB" id="A0A915D284"/>
<dbReference type="Proteomes" id="UP000887574">
    <property type="component" value="Unplaced"/>
</dbReference>
<sequence length="292" mass="32226">MLLFHQHPEMPCCCCNPTAQPSTSAALQSQPVRFNYLKSGVEALSSSQLYGFGGRTRLRNGFYLILLTAILASTTFSTVDCISERTGRSNVLHLNDVCDNGVGKCAQGLQCVLRHNENLKRCTETDKERCLKAKCKVMFPSCPFDSRPIVRLPAPGECCAKPAICQCDPQKCDRYVPNCSCCDRFECRQPELHCENAKCPDSSETYDLYSKDGKSCPPDSFRPALTCPRLLLSDYSECRCQAAICPPVRCSSTQAVVIEKKGSGRPGNFTSNKTDSEESQVTVVSLPTYCIH</sequence>
<keyword evidence="1" id="KW-1185">Reference proteome</keyword>